<protein>
    <submittedName>
        <fullName evidence="4">NmrA family NAD(P)-binding protein</fullName>
    </submittedName>
</protein>
<dbReference type="InterPro" id="IPR051609">
    <property type="entry name" value="NmrA/Isoflavone_reductase-like"/>
</dbReference>
<dbReference type="PANTHER" id="PTHR47706:SF9">
    <property type="entry name" value="NMRA-LIKE DOMAIN-CONTAINING PROTEIN-RELATED"/>
    <property type="match status" value="1"/>
</dbReference>
<dbReference type="Proteomes" id="UP001589568">
    <property type="component" value="Unassembled WGS sequence"/>
</dbReference>
<comment type="caution">
    <text evidence="4">The sequence shown here is derived from an EMBL/GenBank/DDBJ whole genome shotgun (WGS) entry which is preliminary data.</text>
</comment>
<dbReference type="EMBL" id="JBHMCF010000066">
    <property type="protein sequence ID" value="MFB9477666.1"/>
    <property type="molecule type" value="Genomic_DNA"/>
</dbReference>
<evidence type="ECO:0000256" key="1">
    <source>
        <dbReference type="ARBA" id="ARBA00022857"/>
    </source>
</evidence>
<name>A0ABV5P5D2_9ACTN</name>
<feature type="domain" description="NmrA-like" evidence="3">
    <location>
        <begin position="2"/>
        <end position="230"/>
    </location>
</feature>
<dbReference type="Gene3D" id="3.40.50.720">
    <property type="entry name" value="NAD(P)-binding Rossmann-like Domain"/>
    <property type="match status" value="1"/>
</dbReference>
<evidence type="ECO:0000259" key="3">
    <source>
        <dbReference type="Pfam" id="PF05368"/>
    </source>
</evidence>
<dbReference type="InterPro" id="IPR036291">
    <property type="entry name" value="NAD(P)-bd_dom_sf"/>
</dbReference>
<keyword evidence="1" id="KW-0521">NADP</keyword>
<evidence type="ECO:0000256" key="2">
    <source>
        <dbReference type="ARBA" id="ARBA00023002"/>
    </source>
</evidence>
<dbReference type="SUPFAM" id="SSF51735">
    <property type="entry name" value="NAD(P)-binding Rossmann-fold domains"/>
    <property type="match status" value="1"/>
</dbReference>
<reference evidence="4 5" key="1">
    <citation type="submission" date="2024-09" db="EMBL/GenBank/DDBJ databases">
        <authorList>
            <person name="Sun Q."/>
            <person name="Mori K."/>
        </authorList>
    </citation>
    <scope>NUCLEOTIDE SEQUENCE [LARGE SCALE GENOMIC DNA]</scope>
    <source>
        <strain evidence="4 5">JCM 3324</strain>
    </source>
</reference>
<keyword evidence="5" id="KW-1185">Reference proteome</keyword>
<dbReference type="Gene3D" id="3.90.25.10">
    <property type="entry name" value="UDP-galactose 4-epimerase, domain 1"/>
    <property type="match status" value="1"/>
</dbReference>
<evidence type="ECO:0000313" key="4">
    <source>
        <dbReference type="EMBL" id="MFB9477666.1"/>
    </source>
</evidence>
<organism evidence="4 5">
    <name type="scientific">Nonomuraea salmonea</name>
    <dbReference type="NCBI Taxonomy" id="46181"/>
    <lineage>
        <taxon>Bacteria</taxon>
        <taxon>Bacillati</taxon>
        <taxon>Actinomycetota</taxon>
        <taxon>Actinomycetes</taxon>
        <taxon>Streptosporangiales</taxon>
        <taxon>Streptosporangiaceae</taxon>
        <taxon>Nonomuraea</taxon>
    </lineage>
</organism>
<dbReference type="Pfam" id="PF05368">
    <property type="entry name" value="NmrA"/>
    <property type="match status" value="1"/>
</dbReference>
<evidence type="ECO:0000313" key="5">
    <source>
        <dbReference type="Proteomes" id="UP001589568"/>
    </source>
</evidence>
<dbReference type="InterPro" id="IPR008030">
    <property type="entry name" value="NmrA-like"/>
</dbReference>
<keyword evidence="2" id="KW-0560">Oxidoreductase</keyword>
<gene>
    <name evidence="4" type="ORF">ACFFR3_49905</name>
</gene>
<proteinExistence type="predicted"/>
<accession>A0ABV5P5D2</accession>
<sequence length="297" mass="31967">MSTVFVAGATGTLGRLVIASLQRRGATVRALVRPGNTEGRRALGQDVEIVEGDIRDPADRLARALEGSDVIVSAVQGGADVIIDGQANLLSAAERAGVPRLIPSDFSLAIDRLDHGDNDFADLRKKAAESFAGSPVATTSVLCGAFLEVLNQPFYNWVDWRAGTFSYWGDGDQPVDFSTMTDTAEWTAEAALDPATAGRTVRVAGDVLTVKELHQAMERGSGRRLQARRLGGVRELKAEIDRLQADGADPFAWLLLQYTWAMVSGKGKLDPLDNHRYPGVRPTGAEEFFRQAMSPSA</sequence>
<dbReference type="RefSeq" id="WP_345385289.1">
    <property type="nucleotide sequence ID" value="NZ_BAAAXS010000001.1"/>
</dbReference>
<dbReference type="PANTHER" id="PTHR47706">
    <property type="entry name" value="NMRA-LIKE FAMILY PROTEIN"/>
    <property type="match status" value="1"/>
</dbReference>